<dbReference type="InterPro" id="IPR002104">
    <property type="entry name" value="Integrase_catalytic"/>
</dbReference>
<keyword evidence="1" id="KW-0229">DNA integration</keyword>
<dbReference type="AlphaFoldDB" id="A0A2Z5ZL05"/>
<keyword evidence="2" id="KW-0233">DNA recombination</keyword>
<proteinExistence type="predicted"/>
<dbReference type="GO" id="GO:0006310">
    <property type="term" value="P:DNA recombination"/>
    <property type="evidence" value="ECO:0007669"/>
    <property type="project" value="UniProtKB-KW"/>
</dbReference>
<name>A0A2Z5ZL05_9PROT</name>
<evidence type="ECO:0000256" key="1">
    <source>
        <dbReference type="ARBA" id="ARBA00022908"/>
    </source>
</evidence>
<dbReference type="Proteomes" id="UP000270034">
    <property type="component" value="Chromosome"/>
</dbReference>
<protein>
    <submittedName>
        <fullName evidence="4">Integrase</fullName>
    </submittedName>
</protein>
<dbReference type="SUPFAM" id="SSF56349">
    <property type="entry name" value="DNA breaking-rejoining enzymes"/>
    <property type="match status" value="1"/>
</dbReference>
<evidence type="ECO:0000256" key="2">
    <source>
        <dbReference type="ARBA" id="ARBA00023172"/>
    </source>
</evidence>
<dbReference type="InterPro" id="IPR050090">
    <property type="entry name" value="Tyrosine_recombinase_XerCD"/>
</dbReference>
<dbReference type="EMBL" id="AP018515">
    <property type="protein sequence ID" value="BBC81241.1"/>
    <property type="molecule type" value="Genomic_DNA"/>
</dbReference>
<dbReference type="Pfam" id="PF00589">
    <property type="entry name" value="Phage_integrase"/>
    <property type="match status" value="1"/>
</dbReference>
<dbReference type="KEGG" id="aot:AcetOri_orf04398"/>
<dbReference type="GO" id="GO:0003677">
    <property type="term" value="F:DNA binding"/>
    <property type="evidence" value="ECO:0007669"/>
    <property type="project" value="InterPro"/>
</dbReference>
<evidence type="ECO:0000313" key="4">
    <source>
        <dbReference type="EMBL" id="BBC81241.1"/>
    </source>
</evidence>
<evidence type="ECO:0000313" key="5">
    <source>
        <dbReference type="Proteomes" id="UP000270034"/>
    </source>
</evidence>
<dbReference type="PANTHER" id="PTHR30349:SF94">
    <property type="entry name" value="INTEGRASE_RECOMBINASE HI_1414-RELATED"/>
    <property type="match status" value="1"/>
</dbReference>
<reference evidence="4 5" key="1">
    <citation type="submission" date="2018-02" db="EMBL/GenBank/DDBJ databases">
        <title>Acetobacter orientalis genome.</title>
        <authorList>
            <person name="Nakashima N."/>
            <person name="Tamura T."/>
        </authorList>
    </citation>
    <scope>NUCLEOTIDE SEQUENCE [LARGE SCALE GENOMIC DNA]</scope>
    <source>
        <strain evidence="4 5">FAN1</strain>
    </source>
</reference>
<gene>
    <name evidence="4" type="ORF">AcetOrient_orf04398</name>
</gene>
<dbReference type="Gene3D" id="1.10.443.10">
    <property type="entry name" value="Intergrase catalytic core"/>
    <property type="match status" value="1"/>
</dbReference>
<dbReference type="InterPro" id="IPR013762">
    <property type="entry name" value="Integrase-like_cat_sf"/>
</dbReference>
<dbReference type="InterPro" id="IPR011010">
    <property type="entry name" value="DNA_brk_join_enz"/>
</dbReference>
<accession>A0A2Z5ZL05</accession>
<dbReference type="CDD" id="cd00796">
    <property type="entry name" value="INT_Rci_Hp1_C"/>
    <property type="match status" value="1"/>
</dbReference>
<sequence length="335" mass="37801">MASIIKRGDSWRAMVSKRGQRVNATFDTKKEAEEWAIQAEAAILSGQRAAEVQPVSSRMSVSSLMQRYAQEVSPSKRGERWEVLRLAKLARDPSFALSLHMFGPVELATWRDRRLTEVSAYSVNRELNVISAVFNQAIKEWQAPIKINPVHNIQRPKNPRPRSRRVTEVERNLIVSRLGWDQQSAPENLAQWTAFAFCLGIETAMRKGEMLSLTWGNVHLEKRWLHLSITKNGEARDVPLSSAAVALLRLLGHRPSDALVIPANYGSMCARFREARKAVGLETIRFHDARREAITRMSKKLANVLELSAVSGHKSLTVLKGYYRPDAADLAKKLD</sequence>
<evidence type="ECO:0000259" key="3">
    <source>
        <dbReference type="PROSITE" id="PS51898"/>
    </source>
</evidence>
<dbReference type="GO" id="GO:0015074">
    <property type="term" value="P:DNA integration"/>
    <property type="evidence" value="ECO:0007669"/>
    <property type="project" value="UniProtKB-KW"/>
</dbReference>
<dbReference type="PANTHER" id="PTHR30349">
    <property type="entry name" value="PHAGE INTEGRASE-RELATED"/>
    <property type="match status" value="1"/>
</dbReference>
<dbReference type="PROSITE" id="PS51898">
    <property type="entry name" value="TYR_RECOMBINASE"/>
    <property type="match status" value="1"/>
</dbReference>
<organism evidence="4 5">
    <name type="scientific">Acetobacter orientalis</name>
    <dbReference type="NCBI Taxonomy" id="146474"/>
    <lineage>
        <taxon>Bacteria</taxon>
        <taxon>Pseudomonadati</taxon>
        <taxon>Pseudomonadota</taxon>
        <taxon>Alphaproteobacteria</taxon>
        <taxon>Acetobacterales</taxon>
        <taxon>Acetobacteraceae</taxon>
        <taxon>Acetobacter</taxon>
    </lineage>
</organism>
<feature type="domain" description="Tyr recombinase" evidence="3">
    <location>
        <begin position="157"/>
        <end position="335"/>
    </location>
</feature>